<dbReference type="RefSeq" id="WP_207544515.1">
    <property type="nucleotide sequence ID" value="NZ_FOZG01000001.1"/>
</dbReference>
<evidence type="ECO:0000313" key="14">
    <source>
        <dbReference type="Proteomes" id="UP000198824"/>
    </source>
</evidence>
<feature type="transmembrane region" description="Helical" evidence="10">
    <location>
        <begin position="49"/>
        <end position="70"/>
    </location>
</feature>
<feature type="transmembrane region" description="Helical" evidence="10">
    <location>
        <begin position="137"/>
        <end position="158"/>
    </location>
</feature>
<dbReference type="Gene3D" id="1.10.3720.10">
    <property type="entry name" value="MetI-like"/>
    <property type="match status" value="1"/>
</dbReference>
<evidence type="ECO:0000256" key="7">
    <source>
        <dbReference type="ARBA" id="ARBA00022692"/>
    </source>
</evidence>
<evidence type="ECO:0000256" key="6">
    <source>
        <dbReference type="ARBA" id="ARBA00022505"/>
    </source>
</evidence>
<feature type="transmembrane region" description="Helical" evidence="10">
    <location>
        <begin position="6"/>
        <end position="37"/>
    </location>
</feature>
<evidence type="ECO:0000256" key="11">
    <source>
        <dbReference type="RuleBase" id="RU365097"/>
    </source>
</evidence>
<comment type="subcellular location">
    <subcellularLocation>
        <location evidence="11">Cell inner membrane</location>
        <topology evidence="11">Multi-pass membrane protein</topology>
    </subcellularLocation>
    <subcellularLocation>
        <location evidence="2 10">Cell membrane</location>
        <topology evidence="2 10">Multi-pass membrane protein</topology>
    </subcellularLocation>
</comment>
<dbReference type="GO" id="GO:0015098">
    <property type="term" value="F:molybdate ion transmembrane transporter activity"/>
    <property type="evidence" value="ECO:0007669"/>
    <property type="project" value="UniProtKB-UniRule"/>
</dbReference>
<keyword evidence="9 10" id="KW-0472">Membrane</keyword>
<dbReference type="InterPro" id="IPR011867">
    <property type="entry name" value="ModB_ABC"/>
</dbReference>
<evidence type="ECO:0000256" key="1">
    <source>
        <dbReference type="ARBA" id="ARBA00002949"/>
    </source>
</evidence>
<comment type="function">
    <text evidence="1 11">Part of the binding-protein-dependent transport system for molybdenum; probably responsible for the translocation of the substrate across the membrane.</text>
</comment>
<dbReference type="InterPro" id="IPR035906">
    <property type="entry name" value="MetI-like_sf"/>
</dbReference>
<evidence type="ECO:0000256" key="8">
    <source>
        <dbReference type="ARBA" id="ARBA00022989"/>
    </source>
</evidence>
<evidence type="ECO:0000256" key="3">
    <source>
        <dbReference type="ARBA" id="ARBA00007069"/>
    </source>
</evidence>
<dbReference type="EMBL" id="FOZG01000001">
    <property type="protein sequence ID" value="SFR79999.1"/>
    <property type="molecule type" value="Genomic_DNA"/>
</dbReference>
<dbReference type="STRING" id="1166337.SAMN05192580_0507"/>
<evidence type="ECO:0000313" key="13">
    <source>
        <dbReference type="EMBL" id="SFR79999.1"/>
    </source>
</evidence>
<dbReference type="NCBIfam" id="TIGR02141">
    <property type="entry name" value="modB_ABC"/>
    <property type="match status" value="1"/>
</dbReference>
<dbReference type="AlphaFoldDB" id="A0A1I6JM25"/>
<keyword evidence="5" id="KW-1003">Cell membrane</keyword>
<organism evidence="13 14">
    <name type="scientific">Sphingomonas jatrophae</name>
    <dbReference type="NCBI Taxonomy" id="1166337"/>
    <lineage>
        <taxon>Bacteria</taxon>
        <taxon>Pseudomonadati</taxon>
        <taxon>Pseudomonadota</taxon>
        <taxon>Alphaproteobacteria</taxon>
        <taxon>Sphingomonadales</taxon>
        <taxon>Sphingomonadaceae</taxon>
        <taxon>Sphingomonas</taxon>
    </lineage>
</organism>
<keyword evidence="14" id="KW-1185">Reference proteome</keyword>
<evidence type="ECO:0000256" key="2">
    <source>
        <dbReference type="ARBA" id="ARBA00004651"/>
    </source>
</evidence>
<dbReference type="Proteomes" id="UP000198824">
    <property type="component" value="Unassembled WGS sequence"/>
</dbReference>
<keyword evidence="11" id="KW-0997">Cell inner membrane</keyword>
<dbReference type="GO" id="GO:0005886">
    <property type="term" value="C:plasma membrane"/>
    <property type="evidence" value="ECO:0007669"/>
    <property type="project" value="UniProtKB-SubCell"/>
</dbReference>
<keyword evidence="4 10" id="KW-0813">Transport</keyword>
<dbReference type="InterPro" id="IPR000515">
    <property type="entry name" value="MetI-like"/>
</dbReference>
<protein>
    <recommendedName>
        <fullName evidence="11">Molybdenum transport system permease</fullName>
    </recommendedName>
</protein>
<dbReference type="CDD" id="cd06261">
    <property type="entry name" value="TM_PBP2"/>
    <property type="match status" value="1"/>
</dbReference>
<feature type="transmembrane region" description="Helical" evidence="10">
    <location>
        <begin position="197"/>
        <end position="220"/>
    </location>
</feature>
<proteinExistence type="inferred from homology"/>
<comment type="caution">
    <text evidence="11">Lacks conserved residue(s) required for the propagation of feature annotation.</text>
</comment>
<gene>
    <name evidence="13" type="ORF">SAMN05192580_0507</name>
</gene>
<evidence type="ECO:0000256" key="10">
    <source>
        <dbReference type="RuleBase" id="RU363032"/>
    </source>
</evidence>
<keyword evidence="7 10" id="KW-0812">Transmembrane</keyword>
<keyword evidence="8 10" id="KW-1133">Transmembrane helix</keyword>
<reference evidence="13 14" key="1">
    <citation type="submission" date="2016-10" db="EMBL/GenBank/DDBJ databases">
        <authorList>
            <person name="de Groot N.N."/>
        </authorList>
    </citation>
    <scope>NUCLEOTIDE SEQUENCE [LARGE SCALE GENOMIC DNA]</scope>
    <source>
        <strain evidence="13 14">S5-249</strain>
    </source>
</reference>
<dbReference type="PANTHER" id="PTHR30183:SF3">
    <property type="entry name" value="MOLYBDENUM TRANSPORT SYSTEM PERMEASE PROTEIN MODB"/>
    <property type="match status" value="1"/>
</dbReference>
<evidence type="ECO:0000259" key="12">
    <source>
        <dbReference type="PROSITE" id="PS50928"/>
    </source>
</evidence>
<keyword evidence="6 11" id="KW-0500">Molybdenum</keyword>
<sequence length="225" mass="23419">MSPDAAIWVIVALSLKVAAAATIVLLPVAWGLAWVLAHKRGRGVLLLDALIHLPLVLPPVVVGYVLLILFAPAGPLGRLLDAIGVKPPLFSWEGAAIASAVMALPLAVRSIRLSLEAIEPEVDESARLLGAGTLKRILRIALPLSLPGLLAAAVLAFARALGEFGATITFVAAVPGETLTLPLAIHAALQEPDGEPLAWRLSLFSAALSLGALIGADLIARRLRR</sequence>
<evidence type="ECO:0000256" key="4">
    <source>
        <dbReference type="ARBA" id="ARBA00022448"/>
    </source>
</evidence>
<feature type="domain" description="ABC transmembrane type-1" evidence="12">
    <location>
        <begin position="11"/>
        <end position="220"/>
    </location>
</feature>
<dbReference type="PROSITE" id="PS50928">
    <property type="entry name" value="ABC_TM1"/>
    <property type="match status" value="1"/>
</dbReference>
<accession>A0A1I6JM25</accession>
<evidence type="ECO:0000256" key="5">
    <source>
        <dbReference type="ARBA" id="ARBA00022475"/>
    </source>
</evidence>
<name>A0A1I6JM25_9SPHN</name>
<comment type="similarity">
    <text evidence="3 11">Belongs to the binding-protein-dependent transport system permease family. CysTW subfamily.</text>
</comment>
<dbReference type="PANTHER" id="PTHR30183">
    <property type="entry name" value="MOLYBDENUM TRANSPORT SYSTEM PERMEASE PROTEIN MODB"/>
    <property type="match status" value="1"/>
</dbReference>
<evidence type="ECO:0000256" key="9">
    <source>
        <dbReference type="ARBA" id="ARBA00023136"/>
    </source>
</evidence>
<dbReference type="Pfam" id="PF00528">
    <property type="entry name" value="BPD_transp_1"/>
    <property type="match status" value="1"/>
</dbReference>
<dbReference type="SUPFAM" id="SSF161098">
    <property type="entry name" value="MetI-like"/>
    <property type="match status" value="1"/>
</dbReference>